<name>A0A6J4SG52_9ACTN</name>
<feature type="compositionally biased region" description="Basic residues" evidence="1">
    <location>
        <begin position="1"/>
        <end position="14"/>
    </location>
</feature>
<sequence length="173" mass="17886">GGRRGGPAVRRRGLRRGDGHGDHPPLDRPGAGAARAAAGEPRPRGGPHLRDRHAVGRLVRRVPAGGGGPRARRLPGPRARRRARRRRGGDRAGPAGLHGRLHPQLLRAARGVPGPGRPQRPVRLAAAAARGGGALRGAAGGGPGLGRLGRGVGAPAHAARARRRPQTRTRHDV</sequence>
<protein>
    <submittedName>
        <fullName evidence="2">Transcriptional regulator, MerR family</fullName>
    </submittedName>
</protein>
<feature type="compositionally biased region" description="Low complexity" evidence="1">
    <location>
        <begin position="28"/>
        <end position="40"/>
    </location>
</feature>
<feature type="compositionally biased region" description="Gly residues" evidence="1">
    <location>
        <begin position="133"/>
        <end position="152"/>
    </location>
</feature>
<dbReference type="AlphaFoldDB" id="A0A6J4SG52"/>
<feature type="region of interest" description="Disordered" evidence="1">
    <location>
        <begin position="133"/>
        <end position="173"/>
    </location>
</feature>
<feature type="non-terminal residue" evidence="2">
    <location>
        <position position="1"/>
    </location>
</feature>
<organism evidence="2">
    <name type="scientific">uncultured Solirubrobacteraceae bacterium</name>
    <dbReference type="NCBI Taxonomy" id="1162706"/>
    <lineage>
        <taxon>Bacteria</taxon>
        <taxon>Bacillati</taxon>
        <taxon>Actinomycetota</taxon>
        <taxon>Thermoleophilia</taxon>
        <taxon>Solirubrobacterales</taxon>
        <taxon>Solirubrobacteraceae</taxon>
        <taxon>environmental samples</taxon>
    </lineage>
</organism>
<dbReference type="EMBL" id="CADCVO010000337">
    <property type="protein sequence ID" value="CAA9498477.1"/>
    <property type="molecule type" value="Genomic_DNA"/>
</dbReference>
<feature type="compositionally biased region" description="Basic and acidic residues" evidence="1">
    <location>
        <begin position="15"/>
        <end position="26"/>
    </location>
</feature>
<feature type="compositionally biased region" description="Basic residues" evidence="1">
    <location>
        <begin position="159"/>
        <end position="173"/>
    </location>
</feature>
<feature type="non-terminal residue" evidence="2">
    <location>
        <position position="173"/>
    </location>
</feature>
<proteinExistence type="predicted"/>
<feature type="region of interest" description="Disordered" evidence="1">
    <location>
        <begin position="1"/>
        <end position="102"/>
    </location>
</feature>
<reference evidence="2" key="1">
    <citation type="submission" date="2020-02" db="EMBL/GenBank/DDBJ databases">
        <authorList>
            <person name="Meier V. D."/>
        </authorList>
    </citation>
    <scope>NUCLEOTIDE SEQUENCE</scope>
    <source>
        <strain evidence="2">AVDCRST_MAG13</strain>
    </source>
</reference>
<feature type="compositionally biased region" description="Basic residues" evidence="1">
    <location>
        <begin position="70"/>
        <end position="88"/>
    </location>
</feature>
<gene>
    <name evidence="2" type="ORF">AVDCRST_MAG13-2107</name>
</gene>
<accession>A0A6J4SG52</accession>
<evidence type="ECO:0000313" key="2">
    <source>
        <dbReference type="EMBL" id="CAA9498477.1"/>
    </source>
</evidence>
<evidence type="ECO:0000256" key="1">
    <source>
        <dbReference type="SAM" id="MobiDB-lite"/>
    </source>
</evidence>